<feature type="region of interest" description="Disordered" evidence="8">
    <location>
        <begin position="9"/>
        <end position="31"/>
    </location>
</feature>
<evidence type="ECO:0000313" key="12">
    <source>
        <dbReference type="WBParaSite" id="BXY_1644900.1"/>
    </source>
</evidence>
<evidence type="ECO:0000313" key="10">
    <source>
        <dbReference type="EMBL" id="AKA60534.1"/>
    </source>
</evidence>
<dbReference type="Proteomes" id="UP000095284">
    <property type="component" value="Unplaced"/>
</dbReference>
<dbReference type="GO" id="GO:0005634">
    <property type="term" value="C:nucleus"/>
    <property type="evidence" value="ECO:0007669"/>
    <property type="project" value="UniProtKB-SubCell"/>
</dbReference>
<dbReference type="SUPFAM" id="SSF46689">
    <property type="entry name" value="Homeodomain-like"/>
    <property type="match status" value="1"/>
</dbReference>
<feature type="compositionally biased region" description="Basic and acidic residues" evidence="8">
    <location>
        <begin position="76"/>
        <end position="85"/>
    </location>
</feature>
<evidence type="ECO:0000259" key="9">
    <source>
        <dbReference type="PROSITE" id="PS50071"/>
    </source>
</evidence>
<feature type="region of interest" description="Disordered" evidence="8">
    <location>
        <begin position="150"/>
        <end position="224"/>
    </location>
</feature>
<dbReference type="CDD" id="cd00086">
    <property type="entry name" value="homeodomain"/>
    <property type="match status" value="1"/>
</dbReference>
<evidence type="ECO:0000256" key="1">
    <source>
        <dbReference type="ARBA" id="ARBA00004123"/>
    </source>
</evidence>
<evidence type="ECO:0000256" key="3">
    <source>
        <dbReference type="ARBA" id="ARBA00023125"/>
    </source>
</evidence>
<dbReference type="PROSITE" id="PS00027">
    <property type="entry name" value="HOMEOBOX_1"/>
    <property type="match status" value="1"/>
</dbReference>
<dbReference type="SMART" id="SM00389">
    <property type="entry name" value="HOX"/>
    <property type="match status" value="1"/>
</dbReference>
<dbReference type="PANTHER" id="PTHR45874:SF4">
    <property type="entry name" value="HOMEOBOX PROTEIN ABDOMINAL-B"/>
    <property type="match status" value="1"/>
</dbReference>
<dbReference type="PANTHER" id="PTHR45874">
    <property type="entry name" value="HOMEOBOX PROTEIN ABDOMINAL-B"/>
    <property type="match status" value="1"/>
</dbReference>
<dbReference type="GO" id="GO:0000981">
    <property type="term" value="F:DNA-binding transcription factor activity, RNA polymerase II-specific"/>
    <property type="evidence" value="ECO:0007669"/>
    <property type="project" value="InterPro"/>
</dbReference>
<gene>
    <name evidence="10" type="primary">php-3</name>
</gene>
<feature type="compositionally biased region" description="Polar residues" evidence="8">
    <location>
        <begin position="20"/>
        <end position="31"/>
    </location>
</feature>
<feature type="compositionally biased region" description="Polar residues" evidence="8">
    <location>
        <begin position="92"/>
        <end position="110"/>
    </location>
</feature>
<evidence type="ECO:0000313" key="11">
    <source>
        <dbReference type="Proteomes" id="UP000095284"/>
    </source>
</evidence>
<feature type="region of interest" description="Disordered" evidence="8">
    <location>
        <begin position="72"/>
        <end position="110"/>
    </location>
</feature>
<dbReference type="EMBL" id="KM116505">
    <property type="protein sequence ID" value="AKA60534.1"/>
    <property type="molecule type" value="mRNA"/>
</dbReference>
<comment type="subcellular location">
    <subcellularLocation>
        <location evidence="1 6 7">Nucleus</location>
    </subcellularLocation>
</comment>
<dbReference type="Gene3D" id="1.10.10.60">
    <property type="entry name" value="Homeodomain-like"/>
    <property type="match status" value="1"/>
</dbReference>
<evidence type="ECO:0000256" key="8">
    <source>
        <dbReference type="SAM" id="MobiDB-lite"/>
    </source>
</evidence>
<reference evidence="12" key="2">
    <citation type="submission" date="2016-11" db="UniProtKB">
        <authorList>
            <consortium name="WormBaseParasite"/>
        </authorList>
    </citation>
    <scope>IDENTIFICATION</scope>
</reference>
<evidence type="ECO:0000256" key="7">
    <source>
        <dbReference type="RuleBase" id="RU000682"/>
    </source>
</evidence>
<dbReference type="InterPro" id="IPR009057">
    <property type="entry name" value="Homeodomain-like_sf"/>
</dbReference>
<reference evidence="10" key="1">
    <citation type="submission" date="2014-07" db="EMBL/GenBank/DDBJ databases">
        <title>Expression and regulation of HOX genes in the pinewood nematode, Bursaphelenchus xylophilus.</title>
        <authorList>
            <person name="Gong Y."/>
            <person name="Bi Z."/>
            <person name="Hu J."/>
            <person name="Yu H."/>
        </authorList>
    </citation>
    <scope>NUCLEOTIDE SEQUENCE</scope>
</reference>
<dbReference type="PROSITE" id="PS50071">
    <property type="entry name" value="HOMEOBOX_2"/>
    <property type="match status" value="1"/>
</dbReference>
<organism evidence="11 12">
    <name type="scientific">Bursaphelenchus xylophilus</name>
    <name type="common">Pinewood nematode worm</name>
    <name type="synonym">Aphelenchoides xylophilus</name>
    <dbReference type="NCBI Taxonomy" id="6326"/>
    <lineage>
        <taxon>Eukaryota</taxon>
        <taxon>Metazoa</taxon>
        <taxon>Ecdysozoa</taxon>
        <taxon>Nematoda</taxon>
        <taxon>Chromadorea</taxon>
        <taxon>Rhabditida</taxon>
        <taxon>Tylenchina</taxon>
        <taxon>Tylenchomorpha</taxon>
        <taxon>Aphelenchoidea</taxon>
        <taxon>Aphelenchoididae</taxon>
        <taxon>Bursaphelenchus</taxon>
    </lineage>
</organism>
<feature type="DNA-binding region" description="Homeobox" evidence="6">
    <location>
        <begin position="300"/>
        <end position="359"/>
    </location>
</feature>
<feature type="compositionally biased region" description="Low complexity" evidence="8">
    <location>
        <begin position="193"/>
        <end position="202"/>
    </location>
</feature>
<evidence type="ECO:0000256" key="6">
    <source>
        <dbReference type="PROSITE-ProRule" id="PRU00108"/>
    </source>
</evidence>
<feature type="compositionally biased region" description="Low complexity" evidence="8">
    <location>
        <begin position="212"/>
        <end position="223"/>
    </location>
</feature>
<dbReference type="PRINTS" id="PR00024">
    <property type="entry name" value="HOMEOBOX"/>
</dbReference>
<feature type="region of interest" description="Disordered" evidence="8">
    <location>
        <begin position="354"/>
        <end position="376"/>
    </location>
</feature>
<dbReference type="Pfam" id="PF00046">
    <property type="entry name" value="Homeodomain"/>
    <property type="match status" value="1"/>
</dbReference>
<feature type="domain" description="Homeobox" evidence="9">
    <location>
        <begin position="298"/>
        <end position="358"/>
    </location>
</feature>
<dbReference type="InterPro" id="IPR017970">
    <property type="entry name" value="Homeobox_CS"/>
</dbReference>
<dbReference type="AlphaFoldDB" id="A0A1I7STS9"/>
<keyword evidence="5 6" id="KW-0539">Nucleus</keyword>
<feature type="compositionally biased region" description="Polar residues" evidence="8">
    <location>
        <begin position="150"/>
        <end position="185"/>
    </location>
</feature>
<comment type="similarity">
    <text evidence="2">Belongs to the Abd-B homeobox family.</text>
</comment>
<dbReference type="GO" id="GO:0000978">
    <property type="term" value="F:RNA polymerase II cis-regulatory region sequence-specific DNA binding"/>
    <property type="evidence" value="ECO:0007669"/>
    <property type="project" value="TreeGrafter"/>
</dbReference>
<sequence>MLMVMNMNFNDASEGRDESANSSIKMSSPSTHTMPTMPFAPFAASFSSGKIGYGKNNGTANFWQSAPFQPFSMPTDDNRSTENGEQKPALNNGIQGRISPTQNLFQTPNSYGSFSHPMFNHMSQSYYNDWSHMQQRQLQQNMNLSAQFNANQGSTSENGDHQNGGQAQEQNSTCSSSNTSLPNNHQKTDSSLEETTTSPSTTIGEVSTTKENNSSTNPFNTSTDAYNAMSQMQSRLGFEMGATMPTDVYNVGIQAASMATNPWSYNYPSYGLPYANNMTDMVGFGALADSQLEWTTSASQRKKRKPYTKQQTIHLEQEFRGNQYVTKQKRYELSMTLNLSERQVKIWFQNRRMKDKKQRTRGDVTVGHQPHHNGLM</sequence>
<dbReference type="InterPro" id="IPR001356">
    <property type="entry name" value="HD"/>
</dbReference>
<evidence type="ECO:0000256" key="5">
    <source>
        <dbReference type="ARBA" id="ARBA00023242"/>
    </source>
</evidence>
<proteinExistence type="evidence at transcript level"/>
<dbReference type="InterPro" id="IPR020479">
    <property type="entry name" value="HD_metazoa"/>
</dbReference>
<keyword evidence="3 6" id="KW-0238">DNA-binding</keyword>
<accession>A0A1I7STS9</accession>
<dbReference type="InterPro" id="IPR046333">
    <property type="entry name" value="HXA10/ABDB-like"/>
</dbReference>
<protein>
    <submittedName>
        <fullName evidence="10 12">PHP-3</fullName>
    </submittedName>
</protein>
<dbReference type="WBParaSite" id="BXY_1644900.1">
    <property type="protein sequence ID" value="BXY_1644900.1"/>
    <property type="gene ID" value="BXY_1644900"/>
</dbReference>
<evidence type="ECO:0000256" key="2">
    <source>
        <dbReference type="ARBA" id="ARBA00006317"/>
    </source>
</evidence>
<keyword evidence="4 6" id="KW-0371">Homeobox</keyword>
<evidence type="ECO:0000256" key="4">
    <source>
        <dbReference type="ARBA" id="ARBA00023155"/>
    </source>
</evidence>
<name>A0A1I7STS9_BURXY</name>